<dbReference type="Gene3D" id="3.40.109.10">
    <property type="entry name" value="NADH Oxidase"/>
    <property type="match status" value="1"/>
</dbReference>
<protein>
    <submittedName>
        <fullName evidence="1">Twin-arginine translocation signal domain-containing protein</fullName>
    </submittedName>
</protein>
<dbReference type="EMBL" id="VLXZ01000002">
    <property type="protein sequence ID" value="TSB47711.1"/>
    <property type="molecule type" value="Genomic_DNA"/>
</dbReference>
<dbReference type="InterPro" id="IPR006311">
    <property type="entry name" value="TAT_signal"/>
</dbReference>
<dbReference type="InterPro" id="IPR019546">
    <property type="entry name" value="TAT_signal_bac_arc"/>
</dbReference>
<comment type="caution">
    <text evidence="1">The sequence shown here is derived from an EMBL/GenBank/DDBJ whole genome shotgun (WGS) entry which is preliminary data.</text>
</comment>
<sequence length="389" mass="43837">MEKQISRRDFLKRSGAAVFILSWAGLTWRAVDQGVFSTGKGAAYEPWDGSTEQEGALLLVNDAILASNPHNTQPWLFKVNASYIEIYADESRNLGSLDPLRREMFIGLGCAIENLMISANAHGYSTRLHYHPNPLDSSCIARVELENESVRKSELYDYIPLRQTHRGAYHTDRKVSASILSDLENLILDERLVKLNWITTPNEKSKISDLTVKATEAIIANEQMSADSNNWFKESWNEIQDERDGITLDAQGGSFFIRTLGKLLPPLSHEKNNEFWLASTKDTQTATAAAYGMILVKDAEDNEQRARAGRAWQRMHLYGAGVGLGMQPLCQLNEMADHEKSNGLSDDFRAELMQLTRDPGWNSIFIFRCGFPVKETHKSPRRSVEDVVI</sequence>
<dbReference type="AlphaFoldDB" id="A0A554A1Z0"/>
<dbReference type="GO" id="GO:0016491">
    <property type="term" value="F:oxidoreductase activity"/>
    <property type="evidence" value="ECO:0007669"/>
    <property type="project" value="InterPro"/>
</dbReference>
<accession>A0A554A1Z0</accession>
<dbReference type="RefSeq" id="WP_143847202.1">
    <property type="nucleotide sequence ID" value="NZ_VLXZ01000002.1"/>
</dbReference>
<evidence type="ECO:0000313" key="1">
    <source>
        <dbReference type="EMBL" id="TSB47711.1"/>
    </source>
</evidence>
<gene>
    <name evidence="1" type="ORF">FN960_04115</name>
</gene>
<name>A0A554A1Z0_9BACI</name>
<dbReference type="Proteomes" id="UP000318521">
    <property type="component" value="Unassembled WGS sequence"/>
</dbReference>
<evidence type="ECO:0000313" key="2">
    <source>
        <dbReference type="Proteomes" id="UP000318521"/>
    </source>
</evidence>
<dbReference type="InterPro" id="IPR000415">
    <property type="entry name" value="Nitroreductase-like"/>
</dbReference>
<organism evidence="1 2">
    <name type="scientific">Alkalicoccobacillus porphyridii</name>
    <dbReference type="NCBI Taxonomy" id="2597270"/>
    <lineage>
        <taxon>Bacteria</taxon>
        <taxon>Bacillati</taxon>
        <taxon>Bacillota</taxon>
        <taxon>Bacilli</taxon>
        <taxon>Bacillales</taxon>
        <taxon>Bacillaceae</taxon>
        <taxon>Alkalicoccobacillus</taxon>
    </lineage>
</organism>
<dbReference type="OrthoDB" id="5149792at2"/>
<reference evidence="1 2" key="1">
    <citation type="submission" date="2019-07" db="EMBL/GenBank/DDBJ databases">
        <authorList>
            <person name="Park Y.J."/>
            <person name="Jeong S.E."/>
            <person name="Jung H.S."/>
        </authorList>
    </citation>
    <scope>NUCLEOTIDE SEQUENCE [LARGE SCALE GENOMIC DNA]</scope>
    <source>
        <strain evidence="2">P16(2019)</strain>
    </source>
</reference>
<proteinExistence type="predicted"/>
<dbReference type="SUPFAM" id="SSF55469">
    <property type="entry name" value="FMN-dependent nitroreductase-like"/>
    <property type="match status" value="2"/>
</dbReference>
<keyword evidence="2" id="KW-1185">Reference proteome</keyword>
<dbReference type="PROSITE" id="PS51318">
    <property type="entry name" value="TAT"/>
    <property type="match status" value="1"/>
</dbReference>
<dbReference type="NCBIfam" id="TIGR01409">
    <property type="entry name" value="TAT_signal_seq"/>
    <property type="match status" value="1"/>
</dbReference>